<sequence length="41" mass="4666">MLLDEQLRGGVYSMKFSVSWLGDRLPNLGTEREKGVIRLSN</sequence>
<dbReference type="AlphaFoldDB" id="A0A8F5BP12"/>
<organism evidence="1 2">
    <name type="scientific">Saccharolobus shibatae (strain ATCC 51178 / DSM 5389 / JCM 8931 / NBRC 15437 / B12)</name>
    <name type="common">Sulfolobus shibatae</name>
    <dbReference type="NCBI Taxonomy" id="523848"/>
    <lineage>
        <taxon>Archaea</taxon>
        <taxon>Thermoproteota</taxon>
        <taxon>Thermoprotei</taxon>
        <taxon>Sulfolobales</taxon>
        <taxon>Sulfolobaceae</taxon>
        <taxon>Saccharolobus</taxon>
    </lineage>
</organism>
<gene>
    <name evidence="1" type="ORF">J5U23_01560</name>
</gene>
<evidence type="ECO:0000313" key="2">
    <source>
        <dbReference type="Proteomes" id="UP000694018"/>
    </source>
</evidence>
<dbReference type="KEGG" id="sshi:J5U23_01560"/>
<protein>
    <submittedName>
        <fullName evidence="1">Uncharacterized protein</fullName>
    </submittedName>
</protein>
<dbReference type="Proteomes" id="UP000694018">
    <property type="component" value="Chromosome"/>
</dbReference>
<accession>A0A8F5BP12</accession>
<evidence type="ECO:0000313" key="1">
    <source>
        <dbReference type="EMBL" id="QXJ28691.1"/>
    </source>
</evidence>
<name>A0A8F5BP12_SACSH</name>
<dbReference type="EMBL" id="CP077717">
    <property type="protein sequence ID" value="QXJ28691.1"/>
    <property type="molecule type" value="Genomic_DNA"/>
</dbReference>
<proteinExistence type="predicted"/>
<reference evidence="1" key="1">
    <citation type="journal article" date="2021" name="Environ. Microbiol.">
        <title>New insights into the diversity and evolution of the archaeal mobilome from three complete genomes of Saccharolobus shibatae.</title>
        <authorList>
            <person name="Medvedeva S."/>
            <person name="Brandt D."/>
            <person name="Cvirkaite-Krupovic V."/>
            <person name="Liu Y."/>
            <person name="Severinov K."/>
            <person name="Ishino S."/>
            <person name="Ishino Y."/>
            <person name="Prangishvili D."/>
            <person name="Kalinowski J."/>
            <person name="Krupovic M."/>
        </authorList>
    </citation>
    <scope>NUCLEOTIDE SEQUENCE</scope>
    <source>
        <strain evidence="1">B12</strain>
    </source>
</reference>